<evidence type="ECO:0000256" key="14">
    <source>
        <dbReference type="PROSITE-ProRule" id="PRU01360"/>
    </source>
</evidence>
<dbReference type="PANTHER" id="PTHR32552">
    <property type="entry name" value="FERRICHROME IRON RECEPTOR-RELATED"/>
    <property type="match status" value="1"/>
</dbReference>
<evidence type="ECO:0000256" key="13">
    <source>
        <dbReference type="ARBA" id="ARBA00023237"/>
    </source>
</evidence>
<evidence type="ECO:0000256" key="11">
    <source>
        <dbReference type="ARBA" id="ARBA00023136"/>
    </source>
</evidence>
<evidence type="ECO:0000259" key="17">
    <source>
        <dbReference type="Pfam" id="PF00593"/>
    </source>
</evidence>
<dbReference type="InterPro" id="IPR012910">
    <property type="entry name" value="Plug_dom"/>
</dbReference>
<dbReference type="InterPro" id="IPR036942">
    <property type="entry name" value="Beta-barrel_TonB_sf"/>
</dbReference>
<name>A0ABT2I0W3_9SPHN</name>
<evidence type="ECO:0000256" key="12">
    <source>
        <dbReference type="ARBA" id="ARBA00023170"/>
    </source>
</evidence>
<dbReference type="Proteomes" id="UP001165583">
    <property type="component" value="Unassembled WGS sequence"/>
</dbReference>
<reference evidence="19" key="1">
    <citation type="submission" date="2022-09" db="EMBL/GenBank/DDBJ databases">
        <title>Novosphingobium sp. Nov., a polycyclic aromatic hydrocarbon-degrading bacterium isolated form mangrove sediments in HongKong.</title>
        <authorList>
            <person name="Hu Z."/>
        </authorList>
    </citation>
    <scope>NUCLEOTIDE SEQUENCE</scope>
    <source>
        <strain evidence="19">HK4-1</strain>
    </source>
</reference>
<dbReference type="Pfam" id="PF00593">
    <property type="entry name" value="TonB_dep_Rec_b-barrel"/>
    <property type="match status" value="1"/>
</dbReference>
<evidence type="ECO:0000256" key="6">
    <source>
        <dbReference type="ARBA" id="ARBA00022692"/>
    </source>
</evidence>
<keyword evidence="7 16" id="KW-0732">Signal</keyword>
<dbReference type="PROSITE" id="PS51257">
    <property type="entry name" value="PROKAR_LIPOPROTEIN"/>
    <property type="match status" value="1"/>
</dbReference>
<keyword evidence="8" id="KW-0408">Iron</keyword>
<dbReference type="InterPro" id="IPR010105">
    <property type="entry name" value="TonB_sidphr_rcpt"/>
</dbReference>
<evidence type="ECO:0000256" key="8">
    <source>
        <dbReference type="ARBA" id="ARBA00023004"/>
    </source>
</evidence>
<evidence type="ECO:0000313" key="19">
    <source>
        <dbReference type="EMBL" id="MCT2398440.1"/>
    </source>
</evidence>
<keyword evidence="20" id="KW-1185">Reference proteome</keyword>
<evidence type="ECO:0000256" key="4">
    <source>
        <dbReference type="ARBA" id="ARBA00022452"/>
    </source>
</evidence>
<dbReference type="CDD" id="cd01347">
    <property type="entry name" value="ligand_gated_channel"/>
    <property type="match status" value="1"/>
</dbReference>
<evidence type="ECO:0000256" key="16">
    <source>
        <dbReference type="SAM" id="SignalP"/>
    </source>
</evidence>
<dbReference type="InterPro" id="IPR000531">
    <property type="entry name" value="Beta-barrel_TonB"/>
</dbReference>
<keyword evidence="10 15" id="KW-0798">TonB box</keyword>
<dbReference type="Gene3D" id="2.170.130.10">
    <property type="entry name" value="TonB-dependent receptor, plug domain"/>
    <property type="match status" value="1"/>
</dbReference>
<dbReference type="SUPFAM" id="SSF56935">
    <property type="entry name" value="Porins"/>
    <property type="match status" value="1"/>
</dbReference>
<evidence type="ECO:0000256" key="10">
    <source>
        <dbReference type="ARBA" id="ARBA00023077"/>
    </source>
</evidence>
<dbReference type="InterPro" id="IPR037066">
    <property type="entry name" value="Plug_dom_sf"/>
</dbReference>
<keyword evidence="5" id="KW-0410">Iron transport</keyword>
<dbReference type="RefSeq" id="WP_260043581.1">
    <property type="nucleotide sequence ID" value="NZ_JANZXA010000001.1"/>
</dbReference>
<comment type="subcellular location">
    <subcellularLocation>
        <location evidence="1 14">Cell outer membrane</location>
        <topology evidence="1 14">Multi-pass membrane protein</topology>
    </subcellularLocation>
</comment>
<keyword evidence="11 14" id="KW-0472">Membrane</keyword>
<keyword evidence="4 14" id="KW-1134">Transmembrane beta strand</keyword>
<dbReference type="InterPro" id="IPR039426">
    <property type="entry name" value="TonB-dep_rcpt-like"/>
</dbReference>
<feature type="domain" description="TonB-dependent receptor-like beta-barrel" evidence="17">
    <location>
        <begin position="242"/>
        <end position="714"/>
    </location>
</feature>
<organism evidence="19 20">
    <name type="scientific">Novosphingobium mangrovi</name>
    <name type="common">ex Huang et al. 2023</name>
    <dbReference type="NCBI Taxonomy" id="2976432"/>
    <lineage>
        <taxon>Bacteria</taxon>
        <taxon>Pseudomonadati</taxon>
        <taxon>Pseudomonadota</taxon>
        <taxon>Alphaproteobacteria</taxon>
        <taxon>Sphingomonadales</taxon>
        <taxon>Sphingomonadaceae</taxon>
        <taxon>Novosphingobium</taxon>
    </lineage>
</organism>
<evidence type="ECO:0000256" key="1">
    <source>
        <dbReference type="ARBA" id="ARBA00004571"/>
    </source>
</evidence>
<keyword evidence="12 19" id="KW-0675">Receptor</keyword>
<feature type="chain" id="PRO_5047332937" evidence="16">
    <location>
        <begin position="34"/>
        <end position="745"/>
    </location>
</feature>
<evidence type="ECO:0000256" key="5">
    <source>
        <dbReference type="ARBA" id="ARBA00022496"/>
    </source>
</evidence>
<protein>
    <submittedName>
        <fullName evidence="19">TonB-dependent siderophore receptor</fullName>
    </submittedName>
</protein>
<feature type="domain" description="TonB-dependent receptor plug" evidence="18">
    <location>
        <begin position="71"/>
        <end position="169"/>
    </location>
</feature>
<evidence type="ECO:0000256" key="3">
    <source>
        <dbReference type="ARBA" id="ARBA00022448"/>
    </source>
</evidence>
<keyword evidence="6 14" id="KW-0812">Transmembrane</keyword>
<keyword evidence="3 14" id="KW-0813">Transport</keyword>
<dbReference type="PANTHER" id="PTHR32552:SF89">
    <property type="entry name" value="CATECHOLATE SIDEROPHORE RECEPTOR FIU"/>
    <property type="match status" value="1"/>
</dbReference>
<keyword evidence="9" id="KW-0406">Ion transport</keyword>
<feature type="signal peptide" evidence="16">
    <location>
        <begin position="1"/>
        <end position="33"/>
    </location>
</feature>
<dbReference type="EMBL" id="JANZXA010000001">
    <property type="protein sequence ID" value="MCT2398440.1"/>
    <property type="molecule type" value="Genomic_DNA"/>
</dbReference>
<dbReference type="Gene3D" id="2.40.170.20">
    <property type="entry name" value="TonB-dependent receptor, beta-barrel domain"/>
    <property type="match status" value="1"/>
</dbReference>
<dbReference type="Pfam" id="PF07715">
    <property type="entry name" value="Plug"/>
    <property type="match status" value="1"/>
</dbReference>
<gene>
    <name evidence="19" type="ORF">NZK81_02655</name>
</gene>
<dbReference type="NCBIfam" id="TIGR01783">
    <property type="entry name" value="TonB-siderophor"/>
    <property type="match status" value="1"/>
</dbReference>
<keyword evidence="13 14" id="KW-0998">Cell outer membrane</keyword>
<comment type="caution">
    <text evidence="19">The sequence shown here is derived from an EMBL/GenBank/DDBJ whole genome shotgun (WGS) entry which is preliminary data.</text>
</comment>
<evidence type="ECO:0000259" key="18">
    <source>
        <dbReference type="Pfam" id="PF07715"/>
    </source>
</evidence>
<evidence type="ECO:0000256" key="2">
    <source>
        <dbReference type="ARBA" id="ARBA00009810"/>
    </source>
</evidence>
<dbReference type="PROSITE" id="PS52016">
    <property type="entry name" value="TONB_DEPENDENT_REC_3"/>
    <property type="match status" value="1"/>
</dbReference>
<evidence type="ECO:0000256" key="15">
    <source>
        <dbReference type="RuleBase" id="RU003357"/>
    </source>
</evidence>
<accession>A0ABT2I0W3</accession>
<evidence type="ECO:0000313" key="20">
    <source>
        <dbReference type="Proteomes" id="UP001165583"/>
    </source>
</evidence>
<evidence type="ECO:0000256" key="7">
    <source>
        <dbReference type="ARBA" id="ARBA00022729"/>
    </source>
</evidence>
<comment type="similarity">
    <text evidence="2 14 15">Belongs to the TonB-dependent receptor family.</text>
</comment>
<sequence>MKRLSTGRGQVAAGFVALGCVGFIATAHAQAHAREPDSEPTRLQGVSVTDTAVTDEYSVPQVQSPKATAPLVDTPRTVNVITDQVLRDTASFDFADALRTVPGITLGAGEGGTASADIPVIRGVDATSDTYVDGARDVGSQTRETFAVERIEVFKGPNSAFGGRGAAGGSINIVSKMPQDGTFANLDVTGGTSDFKRVTVDANAKLADKLAVRITGMWQDADVAGRDSVFQKRWGFSPSVTWGLGTDTTATLSYYHYETDDMPDYGLPLTSRNQLDDVLPEGSRRPADVDYDNFYGLTVRDFQKTKVDSVTFQFQHDFGGGWILSDTARWSHSRNNYIVTNPDDSAGNVAEGYVWRNTKSRDSRNDGLVNNLNLAGKFDTGGIKHSVAMGFELSAADTDAYSYSVETAGRTCDAAMLADYNCTTLDNPNPSDPWVGAITHGTTPNRTSVEDYSFYAFDTIELMPQLLLNGGVRWTSFNVRSNGTSRGVAYNVDKTSDFVTWQGGVVFKPTENSSLYFSYADSATPPGSDVGEGSNGANASNEAYKPSRIENWEVGGKADLFDGALSLTAAAFQIDRSNIQQDDGTGTLEPVANKARIRGFELGASGRAGPVTLLAGYTYIDSEIRASGIFDETGEDIQTGIGNALPNTPKHNVALTANVDVTDRFTVGGGAYHASKRYADTANLVSSEGYWRFDANAGFRFNENFSVRLNIRNLTDKRYIVKLRNPHFAVPGPGRQALITLSASY</sequence>
<evidence type="ECO:0000256" key="9">
    <source>
        <dbReference type="ARBA" id="ARBA00023065"/>
    </source>
</evidence>
<proteinExistence type="inferred from homology"/>